<evidence type="ECO:0000256" key="5">
    <source>
        <dbReference type="ARBA" id="ARBA00022729"/>
    </source>
</evidence>
<evidence type="ECO:0000313" key="12">
    <source>
        <dbReference type="EMBL" id="BFO72412.1"/>
    </source>
</evidence>
<evidence type="ECO:0000256" key="2">
    <source>
        <dbReference type="ARBA" id="ARBA00007495"/>
    </source>
</evidence>
<dbReference type="InterPro" id="IPR044846">
    <property type="entry name" value="GH10"/>
</dbReference>
<sequence>MKSTFFLLFFSFFCSPVQAQIPHNAVADTDQIMSEGYWQMWNDSLQSAIDQRIEQYRKVSASVELADVRPETMVKVEQLSHSFVFGGNIFVYGQLPTLAMNRKYEETFGTLFNAATIPFYWKTLEPEQGHPRFTAGSSYIFRRPPTDPIVDFCNAKGIITKGHAIIYGLRLHGHPTWMPESRPVMDSLFRTHIRQLAQRYGNRVRLWDVVNEPIDQANRGMMPDDYTFKCFQWARQEFPANVQLNINDVDMHSPATLHRRYAELTRNLVSRGAHIDHIGIEMHIFDPLESADIAKGKDPYIAPALLEEKLDCLRASDLPIHVSEVTVCAPDTTAHGKLIQAVIARNLYRLWFSNPTVEAITWWNLVDGGGAPGEPSYSGIYDKNMKEKPAYHVLNNLINVEWKTKFKTHLGKERILRFRGFRGKYLLTWKDHRGTVHQKEIEVK</sequence>
<evidence type="ECO:0000256" key="6">
    <source>
        <dbReference type="ARBA" id="ARBA00022801"/>
    </source>
</evidence>
<gene>
    <name evidence="12" type="ORF">GTC17254_00090</name>
</gene>
<accession>A0AB33J2K3</accession>
<evidence type="ECO:0000256" key="4">
    <source>
        <dbReference type="ARBA" id="ARBA00022651"/>
    </source>
</evidence>
<dbReference type="SMART" id="SM00633">
    <property type="entry name" value="Glyco_10"/>
    <property type="match status" value="1"/>
</dbReference>
<dbReference type="GO" id="GO:0045493">
    <property type="term" value="P:xylan catabolic process"/>
    <property type="evidence" value="ECO:0007669"/>
    <property type="project" value="UniProtKB-KW"/>
</dbReference>
<evidence type="ECO:0000259" key="11">
    <source>
        <dbReference type="PROSITE" id="PS51760"/>
    </source>
</evidence>
<dbReference type="EC" id="3.2.1.8" evidence="3"/>
<comment type="catalytic activity">
    <reaction evidence="1">
        <text>Endohydrolysis of (1-&gt;4)-beta-D-xylosidic linkages in xylans.</text>
        <dbReference type="EC" id="3.2.1.8"/>
    </reaction>
</comment>
<keyword evidence="6" id="KW-0378">Hydrolase</keyword>
<dbReference type="EMBL" id="AP035786">
    <property type="protein sequence ID" value="BFO72412.1"/>
    <property type="molecule type" value="Genomic_DNA"/>
</dbReference>
<dbReference type="InterPro" id="IPR001000">
    <property type="entry name" value="GH10_dom"/>
</dbReference>
<reference evidence="12" key="1">
    <citation type="submission" date="2024-07" db="EMBL/GenBank/DDBJ databases">
        <title>Complete genome sequence of Prevotella sp. YM-2024 GTC17254.</title>
        <authorList>
            <person name="Hayashi M."/>
            <person name="Muto Y."/>
            <person name="Tanaka K."/>
            <person name="Niwa H."/>
        </authorList>
    </citation>
    <scope>NUCLEOTIDE SEQUENCE</scope>
    <source>
        <strain evidence="12">GTC17254</strain>
    </source>
</reference>
<dbReference type="Gene3D" id="3.20.20.80">
    <property type="entry name" value="Glycosidases"/>
    <property type="match status" value="1"/>
</dbReference>
<evidence type="ECO:0000256" key="10">
    <source>
        <dbReference type="SAM" id="SignalP"/>
    </source>
</evidence>
<dbReference type="PANTHER" id="PTHR31490:SF88">
    <property type="entry name" value="BETA-XYLANASE"/>
    <property type="match status" value="1"/>
</dbReference>
<dbReference type="SUPFAM" id="SSF51445">
    <property type="entry name" value="(Trans)glycosidases"/>
    <property type="match status" value="1"/>
</dbReference>
<comment type="similarity">
    <text evidence="2">Belongs to the glycosyl hydrolase 10 (cellulase F) family.</text>
</comment>
<dbReference type="GO" id="GO:0031176">
    <property type="term" value="F:endo-1,4-beta-xylanase activity"/>
    <property type="evidence" value="ECO:0007669"/>
    <property type="project" value="UniProtKB-EC"/>
</dbReference>
<dbReference type="Pfam" id="PF00331">
    <property type="entry name" value="Glyco_hydro_10"/>
    <property type="match status" value="1"/>
</dbReference>
<protein>
    <recommendedName>
        <fullName evidence="3">endo-1,4-beta-xylanase</fullName>
        <ecNumber evidence="3">3.2.1.8</ecNumber>
    </recommendedName>
</protein>
<keyword evidence="4" id="KW-0858">Xylan degradation</keyword>
<evidence type="ECO:0000256" key="1">
    <source>
        <dbReference type="ARBA" id="ARBA00000681"/>
    </source>
</evidence>
<keyword evidence="5 10" id="KW-0732">Signal</keyword>
<evidence type="ECO:0000256" key="8">
    <source>
        <dbReference type="ARBA" id="ARBA00023295"/>
    </source>
</evidence>
<dbReference type="PROSITE" id="PS51760">
    <property type="entry name" value="GH10_2"/>
    <property type="match status" value="1"/>
</dbReference>
<name>A0AB33J2K3_9BACT</name>
<feature type="signal peptide" evidence="10">
    <location>
        <begin position="1"/>
        <end position="19"/>
    </location>
</feature>
<keyword evidence="9" id="KW-0624">Polysaccharide degradation</keyword>
<feature type="domain" description="GH10" evidence="11">
    <location>
        <begin position="92"/>
        <end position="397"/>
    </location>
</feature>
<evidence type="ECO:0000256" key="9">
    <source>
        <dbReference type="ARBA" id="ARBA00023326"/>
    </source>
</evidence>
<keyword evidence="7" id="KW-0119">Carbohydrate metabolism</keyword>
<proteinExistence type="inferred from homology"/>
<organism evidence="12">
    <name type="scientific">Prevotella sp. GTC17254</name>
    <dbReference type="NCBI Taxonomy" id="3236794"/>
    <lineage>
        <taxon>Bacteria</taxon>
        <taxon>Pseudomonadati</taxon>
        <taxon>Bacteroidota</taxon>
        <taxon>Bacteroidia</taxon>
        <taxon>Bacteroidales</taxon>
        <taxon>Prevotellaceae</taxon>
        <taxon>Prevotella</taxon>
    </lineage>
</organism>
<evidence type="ECO:0000256" key="7">
    <source>
        <dbReference type="ARBA" id="ARBA00023277"/>
    </source>
</evidence>
<feature type="chain" id="PRO_5044321273" description="endo-1,4-beta-xylanase" evidence="10">
    <location>
        <begin position="20"/>
        <end position="444"/>
    </location>
</feature>
<dbReference type="InterPro" id="IPR017853">
    <property type="entry name" value="GH"/>
</dbReference>
<keyword evidence="8" id="KW-0326">Glycosidase</keyword>
<evidence type="ECO:0000256" key="3">
    <source>
        <dbReference type="ARBA" id="ARBA00012590"/>
    </source>
</evidence>
<dbReference type="PANTHER" id="PTHR31490">
    <property type="entry name" value="GLYCOSYL HYDROLASE"/>
    <property type="match status" value="1"/>
</dbReference>
<dbReference type="AlphaFoldDB" id="A0AB33J2K3"/>